<dbReference type="Proteomes" id="UP000298860">
    <property type="component" value="Unassembled WGS sequence"/>
</dbReference>
<organism evidence="2 3">
    <name type="scientific">Gandjariella thermophila</name>
    <dbReference type="NCBI Taxonomy" id="1931992"/>
    <lineage>
        <taxon>Bacteria</taxon>
        <taxon>Bacillati</taxon>
        <taxon>Actinomycetota</taxon>
        <taxon>Actinomycetes</taxon>
        <taxon>Pseudonocardiales</taxon>
        <taxon>Pseudonocardiaceae</taxon>
        <taxon>Gandjariella</taxon>
    </lineage>
</organism>
<proteinExistence type="predicted"/>
<gene>
    <name evidence="2" type="ORF">GTS_55380</name>
</gene>
<keyword evidence="3" id="KW-1185">Reference proteome</keyword>
<reference evidence="3" key="1">
    <citation type="submission" date="2019-04" db="EMBL/GenBank/DDBJ databases">
        <title>Draft genome sequence of Pseudonocardiaceae bacterium SL3-2-4.</title>
        <authorList>
            <person name="Ningsih F."/>
            <person name="Yokota A."/>
            <person name="Sakai Y."/>
            <person name="Nanatani K."/>
            <person name="Yabe S."/>
            <person name="Oetari A."/>
            <person name="Sjamsuridzal W."/>
        </authorList>
    </citation>
    <scope>NUCLEOTIDE SEQUENCE [LARGE SCALE GENOMIC DNA]</scope>
    <source>
        <strain evidence="3">SL3-2-4</strain>
    </source>
</reference>
<sequence>MGASREAVVWWVTMITATVIALAFLFGFGNVLSSLNLIFVGVGSSGAGSVVVGVVSGRL</sequence>
<dbReference type="EMBL" id="BJFL01000065">
    <property type="protein sequence ID" value="GDY33905.1"/>
    <property type="molecule type" value="Genomic_DNA"/>
</dbReference>
<name>A0A4D4JAQ8_9PSEU</name>
<dbReference type="AlphaFoldDB" id="A0A4D4JAQ8"/>
<feature type="transmembrane region" description="Helical" evidence="1">
    <location>
        <begin position="7"/>
        <end position="28"/>
    </location>
</feature>
<evidence type="ECO:0000313" key="2">
    <source>
        <dbReference type="EMBL" id="GDY33905.1"/>
    </source>
</evidence>
<evidence type="ECO:0000313" key="3">
    <source>
        <dbReference type="Proteomes" id="UP000298860"/>
    </source>
</evidence>
<feature type="transmembrane region" description="Helical" evidence="1">
    <location>
        <begin position="34"/>
        <end position="55"/>
    </location>
</feature>
<protein>
    <recommendedName>
        <fullName evidence="4">ABC transporter permease</fullName>
    </recommendedName>
</protein>
<keyword evidence="1" id="KW-1133">Transmembrane helix</keyword>
<keyword evidence="1" id="KW-0812">Transmembrane</keyword>
<comment type="caution">
    <text evidence="2">The sequence shown here is derived from an EMBL/GenBank/DDBJ whole genome shotgun (WGS) entry which is preliminary data.</text>
</comment>
<accession>A0A4D4JAQ8</accession>
<evidence type="ECO:0000256" key="1">
    <source>
        <dbReference type="SAM" id="Phobius"/>
    </source>
</evidence>
<keyword evidence="1" id="KW-0472">Membrane</keyword>
<evidence type="ECO:0008006" key="4">
    <source>
        <dbReference type="Google" id="ProtNLM"/>
    </source>
</evidence>